<evidence type="ECO:0000256" key="2">
    <source>
        <dbReference type="ARBA" id="ARBA00006472"/>
    </source>
</evidence>
<dbReference type="InterPro" id="IPR036428">
    <property type="entry name" value="PCD_sf"/>
</dbReference>
<dbReference type="AlphaFoldDB" id="A0A5C6B3W8"/>
<dbReference type="RefSeq" id="WP_146519140.1">
    <property type="nucleotide sequence ID" value="NZ_CP151726.1"/>
</dbReference>
<dbReference type="OrthoDB" id="9800108at2"/>
<dbReference type="EMBL" id="SJPN01000002">
    <property type="protein sequence ID" value="TWU05976.1"/>
    <property type="molecule type" value="Genomic_DNA"/>
</dbReference>
<evidence type="ECO:0000256" key="4">
    <source>
        <dbReference type="ARBA" id="ARBA00023239"/>
    </source>
</evidence>
<protein>
    <recommendedName>
        <fullName evidence="3">4a-hydroxytetrahydrobiopterin dehydratase</fullName>
        <ecNumber evidence="3">4.2.1.96</ecNumber>
    </recommendedName>
</protein>
<keyword evidence="4 5" id="KW-0456">Lyase</keyword>
<dbReference type="GO" id="GO:0006729">
    <property type="term" value="P:tetrahydrobiopterin biosynthetic process"/>
    <property type="evidence" value="ECO:0007669"/>
    <property type="project" value="InterPro"/>
</dbReference>
<comment type="similarity">
    <text evidence="2">Belongs to the pterin-4-alpha-carbinolamine dehydratase family.</text>
</comment>
<evidence type="ECO:0000313" key="6">
    <source>
        <dbReference type="Proteomes" id="UP000320176"/>
    </source>
</evidence>
<dbReference type="Proteomes" id="UP000320176">
    <property type="component" value="Unassembled WGS sequence"/>
</dbReference>
<accession>A0A5C6B3W8</accession>
<reference evidence="5 6" key="1">
    <citation type="submission" date="2019-02" db="EMBL/GenBank/DDBJ databases">
        <title>Deep-cultivation of Planctomycetes and their phenomic and genomic characterization uncovers novel biology.</title>
        <authorList>
            <person name="Wiegand S."/>
            <person name="Jogler M."/>
            <person name="Boedeker C."/>
            <person name="Pinto D."/>
            <person name="Vollmers J."/>
            <person name="Rivas-Marin E."/>
            <person name="Kohn T."/>
            <person name="Peeters S.H."/>
            <person name="Heuer A."/>
            <person name="Rast P."/>
            <person name="Oberbeckmann S."/>
            <person name="Bunk B."/>
            <person name="Jeske O."/>
            <person name="Meyerdierks A."/>
            <person name="Storesund J.E."/>
            <person name="Kallscheuer N."/>
            <person name="Luecker S."/>
            <person name="Lage O.M."/>
            <person name="Pohl T."/>
            <person name="Merkel B.J."/>
            <person name="Hornburger P."/>
            <person name="Mueller R.-W."/>
            <person name="Bruemmer F."/>
            <person name="Labrenz M."/>
            <person name="Spormann A.M."/>
            <person name="Op Den Camp H."/>
            <person name="Overmann J."/>
            <person name="Amann R."/>
            <person name="Jetten M.S.M."/>
            <person name="Mascher T."/>
            <person name="Medema M.H."/>
            <person name="Devos D.P."/>
            <person name="Kaster A.-K."/>
            <person name="Ovreas L."/>
            <person name="Rohde M."/>
            <person name="Galperin M.Y."/>
            <person name="Jogler C."/>
        </authorList>
    </citation>
    <scope>NUCLEOTIDE SEQUENCE [LARGE SCALE GENOMIC DNA]</scope>
    <source>
        <strain evidence="5 6">Pla52n</strain>
    </source>
</reference>
<dbReference type="GO" id="GO:0008124">
    <property type="term" value="F:4-alpha-hydroxytetrahydrobiopterin dehydratase activity"/>
    <property type="evidence" value="ECO:0007669"/>
    <property type="project" value="UniProtKB-EC"/>
</dbReference>
<dbReference type="SUPFAM" id="SSF55248">
    <property type="entry name" value="PCD-like"/>
    <property type="match status" value="1"/>
</dbReference>
<dbReference type="PANTHER" id="PTHR12599:SF0">
    <property type="entry name" value="PTERIN-4-ALPHA-CARBINOLAMINE DEHYDRATASE"/>
    <property type="match status" value="1"/>
</dbReference>
<dbReference type="PANTHER" id="PTHR12599">
    <property type="entry name" value="PTERIN-4-ALPHA-CARBINOLAMINE DEHYDRATASE"/>
    <property type="match status" value="1"/>
</dbReference>
<evidence type="ECO:0000313" key="5">
    <source>
        <dbReference type="EMBL" id="TWU05976.1"/>
    </source>
</evidence>
<dbReference type="CDD" id="cd00913">
    <property type="entry name" value="PCD_DCoH_subfamily_a"/>
    <property type="match status" value="1"/>
</dbReference>
<dbReference type="Pfam" id="PF01329">
    <property type="entry name" value="Pterin_4a"/>
    <property type="match status" value="1"/>
</dbReference>
<keyword evidence="6" id="KW-1185">Reference proteome</keyword>
<name>A0A5C6B3W8_9BACT</name>
<comment type="caution">
    <text evidence="5">The sequence shown here is derived from an EMBL/GenBank/DDBJ whole genome shotgun (WGS) entry which is preliminary data.</text>
</comment>
<gene>
    <name evidence="5" type="ORF">Pla52n_16920</name>
</gene>
<dbReference type="EC" id="4.2.1.96" evidence="3"/>
<proteinExistence type="inferred from homology"/>
<comment type="catalytic activity">
    <reaction evidence="1">
        <text>(4aS,6R)-4a-hydroxy-L-erythro-5,6,7,8-tetrahydrobiopterin = (6R)-L-erythro-6,7-dihydrobiopterin + H2O</text>
        <dbReference type="Rhea" id="RHEA:11920"/>
        <dbReference type="ChEBI" id="CHEBI:15377"/>
        <dbReference type="ChEBI" id="CHEBI:15642"/>
        <dbReference type="ChEBI" id="CHEBI:43120"/>
        <dbReference type="EC" id="4.2.1.96"/>
    </reaction>
</comment>
<evidence type="ECO:0000256" key="1">
    <source>
        <dbReference type="ARBA" id="ARBA00001554"/>
    </source>
</evidence>
<dbReference type="Gene3D" id="3.30.1360.20">
    <property type="entry name" value="Transcriptional coactivator/pterin dehydratase"/>
    <property type="match status" value="1"/>
</dbReference>
<organism evidence="5 6">
    <name type="scientific">Stieleria varia</name>
    <dbReference type="NCBI Taxonomy" id="2528005"/>
    <lineage>
        <taxon>Bacteria</taxon>
        <taxon>Pseudomonadati</taxon>
        <taxon>Planctomycetota</taxon>
        <taxon>Planctomycetia</taxon>
        <taxon>Pirellulales</taxon>
        <taxon>Pirellulaceae</taxon>
        <taxon>Stieleria</taxon>
    </lineage>
</organism>
<dbReference type="InterPro" id="IPR001533">
    <property type="entry name" value="Pterin_deHydtase"/>
</dbReference>
<sequence length="125" mass="13919">MPEPANSSTTADRLCSKQCVPCEGGVPKLDRDSAQAYLQATPHWCLSEDTQRISRAINRKNFVQVIELVNRIADLAEQEQHHPDLHVTGYRNLAIDLTTHAISGLSENDFILAAKIDRLIDEEAP</sequence>
<evidence type="ECO:0000256" key="3">
    <source>
        <dbReference type="ARBA" id="ARBA00013252"/>
    </source>
</evidence>